<evidence type="ECO:0000313" key="2">
    <source>
        <dbReference type="EMBL" id="CAF1454108.1"/>
    </source>
</evidence>
<dbReference type="Proteomes" id="UP000681722">
    <property type="component" value="Unassembled WGS sequence"/>
</dbReference>
<evidence type="ECO:0008006" key="5">
    <source>
        <dbReference type="Google" id="ProtNLM"/>
    </source>
</evidence>
<organism evidence="2 4">
    <name type="scientific">Didymodactylos carnosus</name>
    <dbReference type="NCBI Taxonomy" id="1234261"/>
    <lineage>
        <taxon>Eukaryota</taxon>
        <taxon>Metazoa</taxon>
        <taxon>Spiralia</taxon>
        <taxon>Gnathifera</taxon>
        <taxon>Rotifera</taxon>
        <taxon>Eurotatoria</taxon>
        <taxon>Bdelloidea</taxon>
        <taxon>Philodinida</taxon>
        <taxon>Philodinidae</taxon>
        <taxon>Didymodactylos</taxon>
    </lineage>
</organism>
<dbReference type="AlphaFoldDB" id="A0A815PTX0"/>
<dbReference type="Proteomes" id="UP000663829">
    <property type="component" value="Unassembled WGS sequence"/>
</dbReference>
<gene>
    <name evidence="2" type="ORF">GPM918_LOCUS34838</name>
    <name evidence="3" type="ORF">SRO942_LOCUS35551</name>
</gene>
<name>A0A815PTX0_9BILA</name>
<evidence type="ECO:0000313" key="3">
    <source>
        <dbReference type="EMBL" id="CAF4326562.1"/>
    </source>
</evidence>
<accession>A0A815PTX0</accession>
<evidence type="ECO:0000256" key="1">
    <source>
        <dbReference type="SAM" id="MobiDB-lite"/>
    </source>
</evidence>
<dbReference type="EMBL" id="CAJNOQ010019639">
    <property type="protein sequence ID" value="CAF1454108.1"/>
    <property type="molecule type" value="Genomic_DNA"/>
</dbReference>
<dbReference type="EMBL" id="CAJOBC010085092">
    <property type="protein sequence ID" value="CAF4326562.1"/>
    <property type="molecule type" value="Genomic_DNA"/>
</dbReference>
<feature type="region of interest" description="Disordered" evidence="1">
    <location>
        <begin position="181"/>
        <end position="201"/>
    </location>
</feature>
<dbReference type="OrthoDB" id="8195485at2759"/>
<reference evidence="2" key="1">
    <citation type="submission" date="2021-02" db="EMBL/GenBank/DDBJ databases">
        <authorList>
            <person name="Nowell W R."/>
        </authorList>
    </citation>
    <scope>NUCLEOTIDE SEQUENCE</scope>
</reference>
<keyword evidence="4" id="KW-1185">Reference proteome</keyword>
<comment type="caution">
    <text evidence="2">The sequence shown here is derived from an EMBL/GenBank/DDBJ whole genome shotgun (WGS) entry which is preliminary data.</text>
</comment>
<evidence type="ECO:0000313" key="4">
    <source>
        <dbReference type="Proteomes" id="UP000663829"/>
    </source>
</evidence>
<protein>
    <recommendedName>
        <fullName evidence="5">Tesmin/TSO1-like CXC domain-containing protein</fullName>
    </recommendedName>
</protein>
<sequence>MSMAITAFKQHRINIVLNLPPTTNAFYQHCLRASRRIGIWQQTFDQYMVIRLMNSNGYTIVNDRMKIQWTLLPMVPTEPGLLTCGKSRTDCQRCICGRNDFKCTIYCQCVSEQCQNRDSNYTTQLLHSVNLIDGESEDDDFNSTRDDYDASIQVDEEEEEEEAFRNNIQCKLPLTPTASSQLTTSTVTSKPCPKSRRTTRKAAPLVNDENVPIVTSTPKRRTVSTHHRCYSQFDPLQDIDDAF</sequence>
<proteinExistence type="predicted"/>